<dbReference type="SUPFAM" id="SSF56235">
    <property type="entry name" value="N-terminal nucleophile aminohydrolases (Ntn hydrolases)"/>
    <property type="match status" value="1"/>
</dbReference>
<proteinExistence type="predicted"/>
<keyword evidence="2" id="KW-1185">Reference proteome</keyword>
<accession>A0A1Y6FGJ3</accession>
<dbReference type="EMBL" id="FXWG01000003">
    <property type="protein sequence ID" value="SMQ73516.1"/>
    <property type="molecule type" value="Genomic_DNA"/>
</dbReference>
<reference evidence="2" key="1">
    <citation type="submission" date="2017-04" db="EMBL/GenBank/DDBJ databases">
        <authorList>
            <person name="Varghese N."/>
            <person name="Submissions S."/>
        </authorList>
    </citation>
    <scope>NUCLEOTIDE SEQUENCE [LARGE SCALE GENOMIC DNA]</scope>
</reference>
<dbReference type="InterPro" id="IPR001353">
    <property type="entry name" value="Proteasome_sua/b"/>
</dbReference>
<dbReference type="OrthoDB" id="9786336at2"/>
<gene>
    <name evidence="1" type="ORF">SAMN06297468_2219</name>
</gene>
<dbReference type="RefSeq" id="WP_086438144.1">
    <property type="nucleotide sequence ID" value="NZ_FXWG01000003.1"/>
</dbReference>
<name>A0A1Y6FGJ3_9SPHN</name>
<organism evidence="1 2">
    <name type="scientific">Altererythrobacter xiamenensis</name>
    <dbReference type="NCBI Taxonomy" id="1316679"/>
    <lineage>
        <taxon>Bacteria</taxon>
        <taxon>Pseudomonadati</taxon>
        <taxon>Pseudomonadota</taxon>
        <taxon>Alphaproteobacteria</taxon>
        <taxon>Sphingomonadales</taxon>
        <taxon>Erythrobacteraceae</taxon>
        <taxon>Altererythrobacter</taxon>
    </lineage>
</organism>
<dbReference type="InterPro" id="IPR016545">
    <property type="entry name" value="UCP009120_prtse"/>
</dbReference>
<sequence>MTYCVGMMVDRGLVLMSDTRTNSGVDNISVFKKMFHWNVPGERIITVMTAGNLATTQTVVSQLQERSKTPEERASSVLSAPTMFQVVSEIGALLRTTIAESQEANAAGGKSRFTASIIVAGQIKGMEPRLFMVYPEGNFIEASTDTPFFQIGETKYGRPIILRGYDREMSFEDAVKLLMVSFDSTLKANLSVGLPLDVMVIARDAFEPTHQHRVTLEDPYFQAISSSWGDALKSAFHSLPDYSFYTE</sequence>
<dbReference type="Gene3D" id="3.60.20.10">
    <property type="entry name" value="Glutamine Phosphoribosylpyrophosphate, subunit 1, domain 1"/>
    <property type="match status" value="1"/>
</dbReference>
<dbReference type="AlphaFoldDB" id="A0A1Y6FGJ3"/>
<dbReference type="Proteomes" id="UP000194420">
    <property type="component" value="Unassembled WGS sequence"/>
</dbReference>
<keyword evidence="1" id="KW-0378">Hydrolase</keyword>
<dbReference type="GO" id="GO:0051603">
    <property type="term" value="P:proteolysis involved in protein catabolic process"/>
    <property type="evidence" value="ECO:0007669"/>
    <property type="project" value="InterPro"/>
</dbReference>
<keyword evidence="1" id="KW-0647">Proteasome</keyword>
<protein>
    <submittedName>
        <fullName evidence="1">Putative proteasome-type protease</fullName>
    </submittedName>
</protein>
<keyword evidence="1" id="KW-0645">Protease</keyword>
<dbReference type="GO" id="GO:0005839">
    <property type="term" value="C:proteasome core complex"/>
    <property type="evidence" value="ECO:0007669"/>
    <property type="project" value="InterPro"/>
</dbReference>
<dbReference type="GO" id="GO:0008233">
    <property type="term" value="F:peptidase activity"/>
    <property type="evidence" value="ECO:0007669"/>
    <property type="project" value="UniProtKB-KW"/>
</dbReference>
<evidence type="ECO:0000313" key="2">
    <source>
        <dbReference type="Proteomes" id="UP000194420"/>
    </source>
</evidence>
<dbReference type="Pfam" id="PF00227">
    <property type="entry name" value="Proteasome"/>
    <property type="match status" value="1"/>
</dbReference>
<dbReference type="InterPro" id="IPR029055">
    <property type="entry name" value="Ntn_hydrolases_N"/>
</dbReference>
<evidence type="ECO:0000313" key="1">
    <source>
        <dbReference type="EMBL" id="SMQ73516.1"/>
    </source>
</evidence>
<dbReference type="CDD" id="cd03765">
    <property type="entry name" value="proteasome_beta_bacterial"/>
    <property type="match status" value="1"/>
</dbReference>
<dbReference type="PIRSF" id="PIRSF009120">
    <property type="entry name" value="UCP009120_prtse"/>
    <property type="match status" value="1"/>
</dbReference>